<dbReference type="PANTHER" id="PTHR10039:SF14">
    <property type="entry name" value="NACHT DOMAIN-CONTAINING PROTEIN"/>
    <property type="match status" value="1"/>
</dbReference>
<evidence type="ECO:0000313" key="5">
    <source>
        <dbReference type="EMBL" id="KAJ3478966.1"/>
    </source>
</evidence>
<protein>
    <recommendedName>
        <fullName evidence="4">NACHT domain-containing protein</fullName>
    </recommendedName>
</protein>
<evidence type="ECO:0000313" key="6">
    <source>
        <dbReference type="Proteomes" id="UP001212997"/>
    </source>
</evidence>
<name>A0AAD5UX96_9APHY</name>
<dbReference type="Gene3D" id="1.20.930.20">
    <property type="entry name" value="Adaptor protein Cbl, N-terminal domain"/>
    <property type="match status" value="1"/>
</dbReference>
<dbReference type="InterPro" id="IPR056884">
    <property type="entry name" value="NPHP3-like_N"/>
</dbReference>
<dbReference type="PANTHER" id="PTHR10039">
    <property type="entry name" value="AMELOGENIN"/>
    <property type="match status" value="1"/>
</dbReference>
<evidence type="ECO:0000259" key="4">
    <source>
        <dbReference type="PROSITE" id="PS50837"/>
    </source>
</evidence>
<evidence type="ECO:0000256" key="1">
    <source>
        <dbReference type="ARBA" id="ARBA00022737"/>
    </source>
</evidence>
<dbReference type="AlphaFoldDB" id="A0AAD5UX96"/>
<dbReference type="InterPro" id="IPR059179">
    <property type="entry name" value="MLKL-like_MCAfunc"/>
</dbReference>
<evidence type="ECO:0000256" key="2">
    <source>
        <dbReference type="SAM" id="Coils"/>
    </source>
</evidence>
<dbReference type="Proteomes" id="UP001212997">
    <property type="component" value="Unassembled WGS sequence"/>
</dbReference>
<dbReference type="InterPro" id="IPR036537">
    <property type="entry name" value="Adaptor_Cbl_N_dom_sf"/>
</dbReference>
<keyword evidence="2" id="KW-0175">Coiled coil</keyword>
<dbReference type="PROSITE" id="PS50837">
    <property type="entry name" value="NACHT"/>
    <property type="match status" value="1"/>
</dbReference>
<evidence type="ECO:0000256" key="3">
    <source>
        <dbReference type="SAM" id="MobiDB-lite"/>
    </source>
</evidence>
<keyword evidence="6" id="KW-1185">Reference proteome</keyword>
<feature type="domain" description="NACHT" evidence="4">
    <location>
        <begin position="350"/>
        <end position="495"/>
    </location>
</feature>
<feature type="region of interest" description="Disordered" evidence="3">
    <location>
        <begin position="1"/>
        <end position="95"/>
    </location>
</feature>
<accession>A0AAD5UX96</accession>
<keyword evidence="1" id="KW-0677">Repeat</keyword>
<feature type="compositionally biased region" description="Polar residues" evidence="3">
    <location>
        <begin position="118"/>
        <end position="140"/>
    </location>
</feature>
<reference evidence="5" key="1">
    <citation type="submission" date="2022-07" db="EMBL/GenBank/DDBJ databases">
        <title>Genome Sequence of Physisporinus lineatus.</title>
        <authorList>
            <person name="Buettner E."/>
        </authorList>
    </citation>
    <scope>NUCLEOTIDE SEQUENCE</scope>
    <source>
        <strain evidence="5">VT162</strain>
    </source>
</reference>
<sequence>MKRFLHKATGSVFKRKPRKKRTLRMDTTAPSPDAPAPGAANTSLPQEENRPGPSMNEITPAVTREVDPTTTHPAGSPSVFIEGSDPPTAVPPQGDAHLIAPIQESTVMVSPPLDIGSPTSITDNPSHTTALSGEETPSNATRKDKPSLFERAVDPFLYCLDVAEKALDIPGIPLAKSVTMKSNQNDFKALADEIGTLTKKISAHLEQDASSPSGELPKALEEAIKDLIRPMTSFCDKIKDLQDRNVFVAYFQAEKDKEDLTQLKEEVDVAKQDFQVGSLIRIERHQLQIERERAKDKYHNLVNNLPRATAASWDSGRNTTRHQSCLQGTREGVLKIINEWVYNDKPDTPTVFWLHGLAGIGKSTIARTVAETAAEKGILGGSFFFDRHDEKLRDANLVIPSIVHQLAHHIDYNFMAHIGKALEENPDLGTKALSIQFKKLFAEPLKESNRKPTVLLLVLDALDEASPNPVVSQVLQLLLTTNVPIAVRVFLTSRPEKHIRSVFESDKHHLKLVLHLHVEDHIIQHDIRLFLETRLRLIPTELQVDLPDWPSHADMDALVSMAGKLFIFAATVARYIANDYICDPDRQLKMLLDLRSRSGLTAYAELDNLYMHVLSSAVTGAGDDTQFTSDLQSILGAIVSLQDPLPVTALSALIHQAPQKLSLLFIMFILSFLLPLPSMISPRPTIFPFQTLSQIPQDVLMEDSVLMFRVKSLLCFFNVWR</sequence>
<dbReference type="CDD" id="cd21037">
    <property type="entry name" value="MLKL_NTD"/>
    <property type="match status" value="1"/>
</dbReference>
<dbReference type="Gene3D" id="3.40.50.300">
    <property type="entry name" value="P-loop containing nucleotide triphosphate hydrolases"/>
    <property type="match status" value="1"/>
</dbReference>
<dbReference type="GO" id="GO:0007166">
    <property type="term" value="P:cell surface receptor signaling pathway"/>
    <property type="evidence" value="ECO:0007669"/>
    <property type="project" value="InterPro"/>
</dbReference>
<feature type="coiled-coil region" evidence="2">
    <location>
        <begin position="253"/>
        <end position="304"/>
    </location>
</feature>
<proteinExistence type="predicted"/>
<gene>
    <name evidence="5" type="ORF">NLI96_g9387</name>
</gene>
<feature type="compositionally biased region" description="Basic residues" evidence="3">
    <location>
        <begin position="13"/>
        <end position="22"/>
    </location>
</feature>
<organism evidence="5 6">
    <name type="scientific">Meripilus lineatus</name>
    <dbReference type="NCBI Taxonomy" id="2056292"/>
    <lineage>
        <taxon>Eukaryota</taxon>
        <taxon>Fungi</taxon>
        <taxon>Dikarya</taxon>
        <taxon>Basidiomycota</taxon>
        <taxon>Agaricomycotina</taxon>
        <taxon>Agaricomycetes</taxon>
        <taxon>Polyporales</taxon>
        <taxon>Meripilaceae</taxon>
        <taxon>Meripilus</taxon>
    </lineage>
</organism>
<feature type="region of interest" description="Disordered" evidence="3">
    <location>
        <begin position="118"/>
        <end position="146"/>
    </location>
</feature>
<dbReference type="Pfam" id="PF24883">
    <property type="entry name" value="NPHP3_N"/>
    <property type="match status" value="1"/>
</dbReference>
<comment type="caution">
    <text evidence="5">The sequence shown here is derived from an EMBL/GenBank/DDBJ whole genome shotgun (WGS) entry which is preliminary data.</text>
</comment>
<dbReference type="InterPro" id="IPR027417">
    <property type="entry name" value="P-loop_NTPase"/>
</dbReference>
<dbReference type="InterPro" id="IPR007111">
    <property type="entry name" value="NACHT_NTPase"/>
</dbReference>
<dbReference type="SUPFAM" id="SSF52540">
    <property type="entry name" value="P-loop containing nucleoside triphosphate hydrolases"/>
    <property type="match status" value="1"/>
</dbReference>
<dbReference type="EMBL" id="JANAWD010000471">
    <property type="protein sequence ID" value="KAJ3478966.1"/>
    <property type="molecule type" value="Genomic_DNA"/>
</dbReference>